<keyword evidence="1" id="KW-0472">Membrane</keyword>
<dbReference type="EMBL" id="FQWE01000006">
    <property type="protein sequence ID" value="SHG21841.1"/>
    <property type="molecule type" value="Genomic_DNA"/>
</dbReference>
<accession>A0A1M5I0N4</accession>
<name>A0A1M5I0N4_9FLAO</name>
<keyword evidence="1" id="KW-0812">Transmembrane</keyword>
<evidence type="ECO:0000313" key="2">
    <source>
        <dbReference type="EMBL" id="SHG21841.1"/>
    </source>
</evidence>
<feature type="transmembrane region" description="Helical" evidence="1">
    <location>
        <begin position="384"/>
        <end position="401"/>
    </location>
</feature>
<evidence type="ECO:0000256" key="1">
    <source>
        <dbReference type="SAM" id="Phobius"/>
    </source>
</evidence>
<feature type="transmembrane region" description="Helical" evidence="1">
    <location>
        <begin position="68"/>
        <end position="90"/>
    </location>
</feature>
<dbReference type="AlphaFoldDB" id="A0A1M5I0N4"/>
<feature type="transmembrane region" description="Helical" evidence="1">
    <location>
        <begin position="407"/>
        <end position="428"/>
    </location>
</feature>
<feature type="transmembrane region" description="Helical" evidence="1">
    <location>
        <begin position="358"/>
        <end position="377"/>
    </location>
</feature>
<evidence type="ECO:0008006" key="4">
    <source>
        <dbReference type="Google" id="ProtNLM"/>
    </source>
</evidence>
<evidence type="ECO:0000313" key="3">
    <source>
        <dbReference type="Proteomes" id="UP000184036"/>
    </source>
</evidence>
<sequence length="433" mass="47458">MNKVIGSPTEPDYNYLKKAIWLYFLLWIFEGALRKWIVPSMAAPLLIVRDPIAIYIILRAYYLNVKFINLYVILSTIFTLFGLAITLTFGHGNLFVGLYGARIMLLHFPLIFIIGLVLTKEDIIKIGRVMLFSNIFVTVIVYFQFISPQSTFINIGIGGEGGAGFSGSMGFFRPSGTFSFTTGLSSYYILVSVFIYYFWLSKESCSKILLYTSTAALLIALPLTVSRTAVAGVILVGLFAIIGYSKSLKSIPKLAISIMAIFIILIVLQKTTPIFSLGTEVFMSRVNTANEQGGGLKGSIFIRVINDFVDPIVDLLKQPLFVGNLGMGTNAGAQMLSGKRDFMISEGELGRLGGEQGIILGGGLIILRLILAITLFYKSVRLPVNYKLLPILFCGTALYLITQGQWAQPSMLGCTIVASGLLVASININTETK</sequence>
<keyword evidence="3" id="KW-1185">Reference proteome</keyword>
<feature type="transmembrane region" description="Helical" evidence="1">
    <location>
        <begin position="219"/>
        <end position="242"/>
    </location>
</feature>
<dbReference type="OrthoDB" id="1491081at2"/>
<feature type="transmembrane region" description="Helical" evidence="1">
    <location>
        <begin position="179"/>
        <end position="199"/>
    </location>
</feature>
<feature type="transmembrane region" description="Helical" evidence="1">
    <location>
        <begin position="254"/>
        <end position="275"/>
    </location>
</feature>
<dbReference type="RefSeq" id="WP_072991610.1">
    <property type="nucleotide sequence ID" value="NZ_FQWE01000006.1"/>
</dbReference>
<feature type="transmembrane region" description="Helical" evidence="1">
    <location>
        <begin position="20"/>
        <end position="47"/>
    </location>
</feature>
<organism evidence="2 3">
    <name type="scientific">Flavobacterium segetis</name>
    <dbReference type="NCBI Taxonomy" id="271157"/>
    <lineage>
        <taxon>Bacteria</taxon>
        <taxon>Pseudomonadati</taxon>
        <taxon>Bacteroidota</taxon>
        <taxon>Flavobacteriia</taxon>
        <taxon>Flavobacteriales</taxon>
        <taxon>Flavobacteriaceae</taxon>
        <taxon>Flavobacterium</taxon>
    </lineage>
</organism>
<reference evidence="3" key="1">
    <citation type="submission" date="2016-11" db="EMBL/GenBank/DDBJ databases">
        <authorList>
            <person name="Varghese N."/>
            <person name="Submissions S."/>
        </authorList>
    </citation>
    <scope>NUCLEOTIDE SEQUENCE [LARGE SCALE GENOMIC DNA]</scope>
    <source>
        <strain evidence="3">DSM 19741</strain>
    </source>
</reference>
<dbReference type="Proteomes" id="UP000184036">
    <property type="component" value="Unassembled WGS sequence"/>
</dbReference>
<feature type="transmembrane region" description="Helical" evidence="1">
    <location>
        <begin position="96"/>
        <end position="117"/>
    </location>
</feature>
<gene>
    <name evidence="2" type="ORF">SAMN05444396_10653</name>
</gene>
<proteinExistence type="predicted"/>
<feature type="transmembrane region" description="Helical" evidence="1">
    <location>
        <begin position="129"/>
        <end position="146"/>
    </location>
</feature>
<dbReference type="STRING" id="271157.SAMN05444396_10653"/>
<protein>
    <recommendedName>
        <fullName evidence="4">O-antigen ligase like membrane protein</fullName>
    </recommendedName>
</protein>
<keyword evidence="1" id="KW-1133">Transmembrane helix</keyword>